<evidence type="ECO:0000256" key="8">
    <source>
        <dbReference type="ARBA" id="ARBA00022723"/>
    </source>
</evidence>
<dbReference type="EMBL" id="LBVL01000007">
    <property type="protein sequence ID" value="KKQ85339.1"/>
    <property type="molecule type" value="Genomic_DNA"/>
</dbReference>
<dbReference type="InterPro" id="IPR036397">
    <property type="entry name" value="RNaseH_sf"/>
</dbReference>
<evidence type="ECO:0000313" key="15">
    <source>
        <dbReference type="EMBL" id="KKQ85339.1"/>
    </source>
</evidence>
<dbReference type="Pfam" id="PF01351">
    <property type="entry name" value="RNase_HII"/>
    <property type="match status" value="1"/>
</dbReference>
<evidence type="ECO:0000256" key="5">
    <source>
        <dbReference type="ARBA" id="ARBA00007383"/>
    </source>
</evidence>
<dbReference type="PANTHER" id="PTHR10954:SF18">
    <property type="entry name" value="RIBONUCLEASE HII"/>
    <property type="match status" value="1"/>
</dbReference>
<keyword evidence="7 12" id="KW-0540">Nuclease</keyword>
<comment type="cofactor">
    <cofactor evidence="12">
        <name>Mn(2+)</name>
        <dbReference type="ChEBI" id="CHEBI:29035"/>
    </cofactor>
    <cofactor evidence="12">
        <name>Mg(2+)</name>
        <dbReference type="ChEBI" id="CHEBI:18420"/>
    </cofactor>
    <text evidence="12">Manganese or magnesium. Binds 1 divalent metal ion per monomer in the absence of substrate. May bind a second metal ion after substrate binding.</text>
</comment>
<evidence type="ECO:0000256" key="2">
    <source>
        <dbReference type="ARBA" id="ARBA00001946"/>
    </source>
</evidence>
<evidence type="ECO:0000256" key="7">
    <source>
        <dbReference type="ARBA" id="ARBA00022722"/>
    </source>
</evidence>
<organism evidence="15 16">
    <name type="scientific">Candidatus Woesebacteria bacterium GW2011_GWB1_38_8</name>
    <dbReference type="NCBI Taxonomy" id="1618570"/>
    <lineage>
        <taxon>Bacteria</taxon>
        <taxon>Candidatus Woeseibacteriota</taxon>
    </lineage>
</organism>
<evidence type="ECO:0000256" key="6">
    <source>
        <dbReference type="ARBA" id="ARBA00022490"/>
    </source>
</evidence>
<keyword evidence="10 12" id="KW-0378">Hydrolase</keyword>
<dbReference type="Gene3D" id="3.30.420.10">
    <property type="entry name" value="Ribonuclease H-like superfamily/Ribonuclease H"/>
    <property type="match status" value="1"/>
</dbReference>
<dbReference type="PROSITE" id="PS51975">
    <property type="entry name" value="RNASE_H_2"/>
    <property type="match status" value="1"/>
</dbReference>
<evidence type="ECO:0000256" key="11">
    <source>
        <dbReference type="ARBA" id="ARBA00023211"/>
    </source>
</evidence>
<dbReference type="GO" id="GO:0043137">
    <property type="term" value="P:DNA replication, removal of RNA primer"/>
    <property type="evidence" value="ECO:0007669"/>
    <property type="project" value="TreeGrafter"/>
</dbReference>
<keyword evidence="8 12" id="KW-0479">Metal-binding</keyword>
<dbReference type="GO" id="GO:0003723">
    <property type="term" value="F:RNA binding"/>
    <property type="evidence" value="ECO:0007669"/>
    <property type="project" value="UniProtKB-UniRule"/>
</dbReference>
<dbReference type="InterPro" id="IPR022898">
    <property type="entry name" value="RNase_HII"/>
</dbReference>
<evidence type="ECO:0000256" key="1">
    <source>
        <dbReference type="ARBA" id="ARBA00000077"/>
    </source>
</evidence>
<dbReference type="AlphaFoldDB" id="A0A0G0NHH2"/>
<dbReference type="InterPro" id="IPR024567">
    <property type="entry name" value="RNase_HII/HIII_dom"/>
</dbReference>
<dbReference type="GO" id="GO:0046872">
    <property type="term" value="F:metal ion binding"/>
    <property type="evidence" value="ECO:0007669"/>
    <property type="project" value="UniProtKB-KW"/>
</dbReference>
<comment type="cofactor">
    <cofactor evidence="2">
        <name>Mg(2+)</name>
        <dbReference type="ChEBI" id="CHEBI:18420"/>
    </cofactor>
</comment>
<evidence type="ECO:0000313" key="16">
    <source>
        <dbReference type="Proteomes" id="UP000034081"/>
    </source>
</evidence>
<feature type="domain" description="RNase H type-2" evidence="14">
    <location>
        <begin position="18"/>
        <end position="239"/>
    </location>
</feature>
<keyword evidence="9 12" id="KW-0255">Endonuclease</keyword>
<keyword evidence="11" id="KW-0464">Manganese</keyword>
<comment type="caution">
    <text evidence="15">The sequence shown here is derived from an EMBL/GenBank/DDBJ whole genome shotgun (WGS) entry which is preliminary data.</text>
</comment>
<evidence type="ECO:0000256" key="9">
    <source>
        <dbReference type="ARBA" id="ARBA00022759"/>
    </source>
</evidence>
<dbReference type="SUPFAM" id="SSF53098">
    <property type="entry name" value="Ribonuclease H-like"/>
    <property type="match status" value="1"/>
</dbReference>
<dbReference type="GO" id="GO:0004523">
    <property type="term" value="F:RNA-DNA hybrid ribonuclease activity"/>
    <property type="evidence" value="ECO:0007669"/>
    <property type="project" value="UniProtKB-UniRule"/>
</dbReference>
<dbReference type="PATRIC" id="fig|1618570.3.peg.747"/>
<accession>A0A0G0NHH2</accession>
<dbReference type="NCBIfam" id="NF000595">
    <property type="entry name" value="PRK00015.1-3"/>
    <property type="match status" value="1"/>
</dbReference>
<evidence type="ECO:0000256" key="12">
    <source>
        <dbReference type="PROSITE-ProRule" id="PRU01319"/>
    </source>
</evidence>
<reference evidence="15 16" key="1">
    <citation type="journal article" date="2015" name="Nature">
        <title>rRNA introns, odd ribosomes, and small enigmatic genomes across a large radiation of phyla.</title>
        <authorList>
            <person name="Brown C.T."/>
            <person name="Hug L.A."/>
            <person name="Thomas B.C."/>
            <person name="Sharon I."/>
            <person name="Castelle C.J."/>
            <person name="Singh A."/>
            <person name="Wilkins M.J."/>
            <person name="Williams K.H."/>
            <person name="Banfield J.F."/>
        </authorList>
    </citation>
    <scope>NUCLEOTIDE SEQUENCE [LARGE SCALE GENOMIC DNA]</scope>
</reference>
<dbReference type="EC" id="3.1.26.4" evidence="13"/>
<dbReference type="GO" id="GO:0005737">
    <property type="term" value="C:cytoplasm"/>
    <property type="evidence" value="ECO:0007669"/>
    <property type="project" value="UniProtKB-SubCell"/>
</dbReference>
<dbReference type="InterPro" id="IPR001352">
    <property type="entry name" value="RNase_HII/HIII"/>
</dbReference>
<evidence type="ECO:0000256" key="13">
    <source>
        <dbReference type="RuleBase" id="RU003515"/>
    </source>
</evidence>
<evidence type="ECO:0000256" key="3">
    <source>
        <dbReference type="ARBA" id="ARBA00004065"/>
    </source>
</evidence>
<evidence type="ECO:0000256" key="4">
    <source>
        <dbReference type="ARBA" id="ARBA00004496"/>
    </source>
</evidence>
<comment type="similarity">
    <text evidence="5 13">Belongs to the RNase HII family.</text>
</comment>
<proteinExistence type="inferred from homology"/>
<name>A0A0G0NHH2_9BACT</name>
<dbReference type="CDD" id="cd07182">
    <property type="entry name" value="RNase_HII_bacteria_HII_like"/>
    <property type="match status" value="1"/>
</dbReference>
<protein>
    <recommendedName>
        <fullName evidence="13">Ribonuclease</fullName>
        <ecNumber evidence="13">3.1.26.4</ecNumber>
    </recommendedName>
</protein>
<feature type="binding site" evidence="12">
    <location>
        <position position="25"/>
    </location>
    <ligand>
        <name>a divalent metal cation</name>
        <dbReference type="ChEBI" id="CHEBI:60240"/>
    </ligand>
</feature>
<dbReference type="GO" id="GO:0006298">
    <property type="term" value="P:mismatch repair"/>
    <property type="evidence" value="ECO:0007669"/>
    <property type="project" value="TreeGrafter"/>
</dbReference>
<comment type="function">
    <text evidence="3 13">Endonuclease that specifically degrades the RNA of RNA-DNA hybrids.</text>
</comment>
<sequence>MDKVSFKYERQIWRRDFKVVAGCDEVGRGCFAGPVVTGCVVFTPNITLQGRTFKGVKIDDSKKLTSRQREVADKWIRKNALIWGVGIGTVSEINRLGMSKATHSAFRRAISDANKKLKFRIDYLLIDAFYVPYIRELRIGKRNGLFSRRNPKVIDFRSRQLAIINGDEKSFSIAAASIIAKVYRDKLMYQIGSQQKYKKYGWGSNKGYGTKKHQEAILEYGVTRYHRKSFVTTFISRAI</sequence>
<comment type="catalytic activity">
    <reaction evidence="1 12 13">
        <text>Endonucleolytic cleavage to 5'-phosphomonoester.</text>
        <dbReference type="EC" id="3.1.26.4"/>
    </reaction>
</comment>
<evidence type="ECO:0000256" key="10">
    <source>
        <dbReference type="ARBA" id="ARBA00022801"/>
    </source>
</evidence>
<dbReference type="PANTHER" id="PTHR10954">
    <property type="entry name" value="RIBONUCLEASE H2 SUBUNIT A"/>
    <property type="match status" value="1"/>
</dbReference>
<gene>
    <name evidence="15" type="ORF">UT08_C0007G0012</name>
</gene>
<dbReference type="InterPro" id="IPR012337">
    <property type="entry name" value="RNaseH-like_sf"/>
</dbReference>
<keyword evidence="6" id="KW-0963">Cytoplasm</keyword>
<dbReference type="STRING" id="1618570.UT08_C0007G0012"/>
<comment type="subcellular location">
    <subcellularLocation>
        <location evidence="4">Cytoplasm</location>
    </subcellularLocation>
</comment>
<dbReference type="Proteomes" id="UP000034081">
    <property type="component" value="Unassembled WGS sequence"/>
</dbReference>
<feature type="binding site" evidence="12">
    <location>
        <position position="127"/>
    </location>
    <ligand>
        <name>a divalent metal cation</name>
        <dbReference type="ChEBI" id="CHEBI:60240"/>
    </ligand>
</feature>
<evidence type="ECO:0000259" key="14">
    <source>
        <dbReference type="PROSITE" id="PS51975"/>
    </source>
</evidence>
<dbReference type="GO" id="GO:0032299">
    <property type="term" value="C:ribonuclease H2 complex"/>
    <property type="evidence" value="ECO:0007669"/>
    <property type="project" value="TreeGrafter"/>
</dbReference>
<feature type="binding site" evidence="12">
    <location>
        <position position="24"/>
    </location>
    <ligand>
        <name>a divalent metal cation</name>
        <dbReference type="ChEBI" id="CHEBI:60240"/>
    </ligand>
</feature>